<gene>
    <name evidence="2" type="ORF">OEA41_008643</name>
</gene>
<evidence type="ECO:0000256" key="1">
    <source>
        <dbReference type="SAM" id="MobiDB-lite"/>
    </source>
</evidence>
<protein>
    <submittedName>
        <fullName evidence="2">Uncharacterized protein</fullName>
    </submittedName>
</protein>
<dbReference type="EMBL" id="JASNWA010000009">
    <property type="protein sequence ID" value="KAK3169260.1"/>
    <property type="molecule type" value="Genomic_DNA"/>
</dbReference>
<evidence type="ECO:0000313" key="3">
    <source>
        <dbReference type="Proteomes" id="UP001276659"/>
    </source>
</evidence>
<comment type="caution">
    <text evidence="2">The sequence shown here is derived from an EMBL/GenBank/DDBJ whole genome shotgun (WGS) entry which is preliminary data.</text>
</comment>
<evidence type="ECO:0000313" key="2">
    <source>
        <dbReference type="EMBL" id="KAK3169260.1"/>
    </source>
</evidence>
<dbReference type="PANTHER" id="PTHR37535:SF3">
    <property type="entry name" value="FLUG DOMAIN-CONTAINING PROTEIN"/>
    <property type="match status" value="1"/>
</dbReference>
<sequence>MGRNESPAELLERATANGYRQGAYQEEDSKRDNTKCVKKTLRDQDITLRRYEKWVVAVEKKERDTGEAIFGDDAAVDVSYTIGARSLREDLPPLDLATIKDFLRFVVVATSRGIIDNGQKKVTVDSTKTFAEWFFAGFARVTGNRVDEEDRSAVYDEYLTKESLVVNKKKPKHLFGEKELVQFTITFWTIDDAQFIHPRNKVQIPFVIAVFC</sequence>
<dbReference type="PANTHER" id="PTHR37535">
    <property type="entry name" value="FLUG DOMAIN PROTEIN"/>
    <property type="match status" value="1"/>
</dbReference>
<dbReference type="Proteomes" id="UP001276659">
    <property type="component" value="Unassembled WGS sequence"/>
</dbReference>
<name>A0AAD9Z135_9LECA</name>
<dbReference type="AlphaFoldDB" id="A0AAD9Z135"/>
<reference evidence="2" key="1">
    <citation type="submission" date="2022-11" db="EMBL/GenBank/DDBJ databases">
        <title>Chromosomal genome sequence assembly and mating type (MAT) locus characterization of the leprose asexual lichenized fungus Lepraria neglecta (Nyl.) Erichsen.</title>
        <authorList>
            <person name="Allen J.L."/>
            <person name="Pfeffer B."/>
        </authorList>
    </citation>
    <scope>NUCLEOTIDE SEQUENCE</scope>
    <source>
        <strain evidence="2">Allen 5258</strain>
    </source>
</reference>
<feature type="region of interest" description="Disordered" evidence="1">
    <location>
        <begin position="1"/>
        <end position="31"/>
    </location>
</feature>
<keyword evidence="3" id="KW-1185">Reference proteome</keyword>
<proteinExistence type="predicted"/>
<organism evidence="2 3">
    <name type="scientific">Lepraria neglecta</name>
    <dbReference type="NCBI Taxonomy" id="209136"/>
    <lineage>
        <taxon>Eukaryota</taxon>
        <taxon>Fungi</taxon>
        <taxon>Dikarya</taxon>
        <taxon>Ascomycota</taxon>
        <taxon>Pezizomycotina</taxon>
        <taxon>Lecanoromycetes</taxon>
        <taxon>OSLEUM clade</taxon>
        <taxon>Lecanoromycetidae</taxon>
        <taxon>Lecanorales</taxon>
        <taxon>Lecanorineae</taxon>
        <taxon>Stereocaulaceae</taxon>
        <taxon>Lepraria</taxon>
    </lineage>
</organism>
<accession>A0AAD9Z135</accession>